<organism evidence="1 2">
    <name type="scientific">Pyrobaculum calidifontis (strain DSM 21063 / JCM 11548 / VA1)</name>
    <dbReference type="NCBI Taxonomy" id="410359"/>
    <lineage>
        <taxon>Archaea</taxon>
        <taxon>Thermoproteota</taxon>
        <taxon>Thermoprotei</taxon>
        <taxon>Thermoproteales</taxon>
        <taxon>Thermoproteaceae</taxon>
        <taxon>Pyrobaculum</taxon>
    </lineage>
</organism>
<dbReference type="EMBL" id="CP000561">
    <property type="protein sequence ID" value="ABO08752.1"/>
    <property type="molecule type" value="Genomic_DNA"/>
</dbReference>
<dbReference type="InterPro" id="IPR014441">
    <property type="entry name" value="UCP006425_b-propeller"/>
</dbReference>
<gene>
    <name evidence="1" type="ordered locus">Pcal_1330</name>
</gene>
<reference evidence="1" key="1">
    <citation type="submission" date="2007-02" db="EMBL/GenBank/DDBJ databases">
        <title>Complete sequence of Pyrobaculum calidifontis JCM 11548.</title>
        <authorList>
            <consortium name="US DOE Joint Genome Institute"/>
            <person name="Copeland A."/>
            <person name="Lucas S."/>
            <person name="Lapidus A."/>
            <person name="Barry K."/>
            <person name="Glavina del Rio T."/>
            <person name="Dalin E."/>
            <person name="Tice H."/>
            <person name="Pitluck S."/>
            <person name="Chain P."/>
            <person name="Malfatti S."/>
            <person name="Shin M."/>
            <person name="Vergez L."/>
            <person name="Schmutz J."/>
            <person name="Larimer F."/>
            <person name="Land M."/>
            <person name="Hauser L."/>
            <person name="Kyrpides N."/>
            <person name="Mikhailova N."/>
            <person name="Cozen A.E."/>
            <person name="Fitz-Gibbon S.T."/>
            <person name="House C.H."/>
            <person name="Saltikov C."/>
            <person name="Lowe T.M."/>
            <person name="Richardson P."/>
        </authorList>
    </citation>
    <scope>NUCLEOTIDE SEQUENCE [LARGE SCALE GENOMIC DNA]</scope>
    <source>
        <strain evidence="1">JCM 11548</strain>
    </source>
</reference>
<evidence type="ECO:0000313" key="1">
    <source>
        <dbReference type="EMBL" id="ABO08752.1"/>
    </source>
</evidence>
<dbReference type="Proteomes" id="UP000001431">
    <property type="component" value="Chromosome"/>
</dbReference>
<evidence type="ECO:0008006" key="3">
    <source>
        <dbReference type="Google" id="ProtNLM"/>
    </source>
</evidence>
<sequence length="608" mass="65730">MLPTEGEGSVYFKYITFLTHGPEGAMWKLAAAVLALALLLALAGGSPPQPTGAVEALQLPVVNLSELRMVTGWSAVPTALFYYAAADAAPAVAANVQVAGVDEEDYVKFDGERLYVAYRGYVYVVGPDLSVEKRLPCPSSLVCYVFAWGNSVLAYSPTEAGTVLYLYGPWGRAVYNYSGYPVSTRMRDGVVYIVAMGGVEAEINGAAVKEAPLLSLGDPPATLIVAAVDMRTGRFNAAAYVSSAVSHVYMRGNRLYIAAPLSPYDLAYEATKAVWERLPPEMRAVLDMENVYTFYKTVRGLLEWRGGEYLSYLNKANTTTATKIYVFETEGVEARLKAVFIVPGRVLDQFAVEELGDRLVVATTAAPVKFELLRPPPADPFPSVIKREGLPTQIPPPSPPPVLYAAEGEPTNAVYLYTPDGTLVVKAEGLASGERIYAARLVGSTLYLVTFRQADPLFAVDLSRGEPRVLGYLKTPGFSEYLHPVAPGKLLGVGVYGDGVKIALFDVSNPAAPREVSNITVPHSYTPIIFDHHAFAYSQGVAVVPIRLQWRQCAVLAVEVGDGLTARTLEGVCADRAFFKDGRIHLVGRGRVWLYDATFNKVGEVGLS</sequence>
<dbReference type="HOGENOM" id="CLU_015706_1_0_2"/>
<dbReference type="Pfam" id="PF09826">
    <property type="entry name" value="Beta_propel"/>
    <property type="match status" value="2"/>
</dbReference>
<dbReference type="STRING" id="410359.Pcal_1330"/>
<proteinExistence type="predicted"/>
<evidence type="ECO:0000313" key="2">
    <source>
        <dbReference type="Proteomes" id="UP000001431"/>
    </source>
</evidence>
<accession>A3MVT5</accession>
<keyword evidence="2" id="KW-1185">Reference proteome</keyword>
<protein>
    <recommendedName>
        <fullName evidence="3">Beta propeller domain protein</fullName>
    </recommendedName>
</protein>
<dbReference type="AlphaFoldDB" id="A3MVT5"/>
<dbReference type="eggNOG" id="arCOG02284">
    <property type="taxonomic scope" value="Archaea"/>
</dbReference>
<name>A3MVT5_PYRCJ</name>
<dbReference type="KEGG" id="pcl:Pcal_1330"/>
<dbReference type="InterPro" id="IPR019198">
    <property type="entry name" value="Beta_propeller_containing"/>
</dbReference>
<dbReference type="PIRSF" id="PIRSF006425">
    <property type="entry name" value="UCP006425_WD40"/>
    <property type="match status" value="1"/>
</dbReference>